<feature type="transmembrane region" description="Helical" evidence="1">
    <location>
        <begin position="73"/>
        <end position="95"/>
    </location>
</feature>
<dbReference type="NCBIfam" id="NF037970">
    <property type="entry name" value="vanZ_1"/>
    <property type="match status" value="1"/>
</dbReference>
<name>A0ABN0VU02_9BACI</name>
<feature type="transmembrane region" description="Helical" evidence="1">
    <location>
        <begin position="7"/>
        <end position="28"/>
    </location>
</feature>
<dbReference type="InterPro" id="IPR016747">
    <property type="entry name" value="Phosphotransbutyrylase"/>
</dbReference>
<organism evidence="3 4">
    <name type="scientific">Bacillus carboniphilus</name>
    <dbReference type="NCBI Taxonomy" id="86663"/>
    <lineage>
        <taxon>Bacteria</taxon>
        <taxon>Bacillati</taxon>
        <taxon>Bacillota</taxon>
        <taxon>Bacilli</taxon>
        <taxon>Bacillales</taxon>
        <taxon>Bacillaceae</taxon>
        <taxon>Bacillus</taxon>
    </lineage>
</organism>
<dbReference type="InterPro" id="IPR006976">
    <property type="entry name" value="VanZ-like"/>
</dbReference>
<evidence type="ECO:0000313" key="3">
    <source>
        <dbReference type="EMBL" id="GAA0317264.1"/>
    </source>
</evidence>
<evidence type="ECO:0000256" key="1">
    <source>
        <dbReference type="SAM" id="Phobius"/>
    </source>
</evidence>
<keyword evidence="1" id="KW-1133">Transmembrane helix</keyword>
<dbReference type="RefSeq" id="WP_343796012.1">
    <property type="nucleotide sequence ID" value="NZ_BAAADJ010000004.1"/>
</dbReference>
<comment type="caution">
    <text evidence="3">The sequence shown here is derived from an EMBL/GenBank/DDBJ whole genome shotgun (WGS) entry which is preliminary data.</text>
</comment>
<feature type="domain" description="VanZ-like" evidence="2">
    <location>
        <begin position="13"/>
        <end position="142"/>
    </location>
</feature>
<proteinExistence type="predicted"/>
<sequence>MYKSRKLHIYGSWIIVVAWMVLIFNLSAQPAHQSNKLSKGVTGTVVETIHKVNPSTEITVDSLNHMVRKNAHFIVYLVLGILVVMALSVSGVLGWKTIIYGLGLCVLYAISDELHQIFVPGRGAQVKDVMIDSSGALVGIGIGMGTRSLWSSRGT</sequence>
<dbReference type="Pfam" id="PF04892">
    <property type="entry name" value="VanZ"/>
    <property type="match status" value="1"/>
</dbReference>
<reference evidence="3 4" key="1">
    <citation type="journal article" date="2019" name="Int. J. Syst. Evol. Microbiol.">
        <title>The Global Catalogue of Microorganisms (GCM) 10K type strain sequencing project: providing services to taxonomists for standard genome sequencing and annotation.</title>
        <authorList>
            <consortium name="The Broad Institute Genomics Platform"/>
            <consortium name="The Broad Institute Genome Sequencing Center for Infectious Disease"/>
            <person name="Wu L."/>
            <person name="Ma J."/>
        </authorList>
    </citation>
    <scope>NUCLEOTIDE SEQUENCE [LARGE SCALE GENOMIC DNA]</scope>
    <source>
        <strain evidence="3 4">JCM 9731</strain>
    </source>
</reference>
<evidence type="ECO:0000259" key="2">
    <source>
        <dbReference type="Pfam" id="PF04892"/>
    </source>
</evidence>
<keyword evidence="1" id="KW-0472">Membrane</keyword>
<dbReference type="PIRSF" id="PIRSF019083">
    <property type="entry name" value="UCP019083_VanZ"/>
    <property type="match status" value="1"/>
</dbReference>
<dbReference type="Proteomes" id="UP001500782">
    <property type="component" value="Unassembled WGS sequence"/>
</dbReference>
<accession>A0ABN0VU02</accession>
<protein>
    <submittedName>
        <fullName evidence="3">VanZ family protein</fullName>
    </submittedName>
</protein>
<keyword evidence="1" id="KW-0812">Transmembrane</keyword>
<gene>
    <name evidence="3" type="ORF">GCM10008967_04790</name>
</gene>
<keyword evidence="4" id="KW-1185">Reference proteome</keyword>
<dbReference type="EMBL" id="BAAADJ010000004">
    <property type="protein sequence ID" value="GAA0317264.1"/>
    <property type="molecule type" value="Genomic_DNA"/>
</dbReference>
<evidence type="ECO:0000313" key="4">
    <source>
        <dbReference type="Proteomes" id="UP001500782"/>
    </source>
</evidence>